<evidence type="ECO:0000256" key="1">
    <source>
        <dbReference type="ARBA" id="ARBA00022670"/>
    </source>
</evidence>
<dbReference type="PRINTS" id="PR00723">
    <property type="entry name" value="SUBTILISIN"/>
</dbReference>
<keyword evidence="2" id="KW-0378">Hydrolase</keyword>
<evidence type="ECO:0000259" key="4">
    <source>
        <dbReference type="Pfam" id="PF00082"/>
    </source>
</evidence>
<gene>
    <name evidence="5" type="ORF">A1332_03935</name>
</gene>
<proteinExistence type="predicted"/>
<dbReference type="PROSITE" id="PS00138">
    <property type="entry name" value="SUBTILASE_SER"/>
    <property type="match status" value="1"/>
</dbReference>
<dbReference type="Gene3D" id="3.40.50.200">
    <property type="entry name" value="Peptidase S8/S53 domain"/>
    <property type="match status" value="2"/>
</dbReference>
<dbReference type="Pfam" id="PF00082">
    <property type="entry name" value="Peptidase_S8"/>
    <property type="match status" value="1"/>
</dbReference>
<dbReference type="InterPro" id="IPR034075">
    <property type="entry name" value="Glr3161-like_dom"/>
</dbReference>
<dbReference type="InterPro" id="IPR000209">
    <property type="entry name" value="Peptidase_S8/S53_dom"/>
</dbReference>
<keyword evidence="1" id="KW-0645">Protease</keyword>
<accession>A0A177M1R4</accession>
<dbReference type="GO" id="GO:0004252">
    <property type="term" value="F:serine-type endopeptidase activity"/>
    <property type="evidence" value="ECO:0007669"/>
    <property type="project" value="InterPro"/>
</dbReference>
<dbReference type="InterPro" id="IPR036852">
    <property type="entry name" value="Peptidase_S8/S53_dom_sf"/>
</dbReference>
<evidence type="ECO:0000313" key="5">
    <source>
        <dbReference type="EMBL" id="OAH99049.1"/>
    </source>
</evidence>
<name>A0A177M1R4_METMH</name>
<evidence type="ECO:0000256" key="2">
    <source>
        <dbReference type="ARBA" id="ARBA00022801"/>
    </source>
</evidence>
<dbReference type="EMBL" id="LUUG01000105">
    <property type="protein sequence ID" value="OAH99049.1"/>
    <property type="molecule type" value="Genomic_DNA"/>
</dbReference>
<dbReference type="OrthoDB" id="9813435at2"/>
<organism evidence="5 6">
    <name type="scientific">Methylomonas methanica</name>
    <dbReference type="NCBI Taxonomy" id="421"/>
    <lineage>
        <taxon>Bacteria</taxon>
        <taxon>Pseudomonadati</taxon>
        <taxon>Pseudomonadota</taxon>
        <taxon>Gammaproteobacteria</taxon>
        <taxon>Methylococcales</taxon>
        <taxon>Methylococcaceae</taxon>
        <taxon>Methylomonas</taxon>
    </lineage>
</organism>
<sequence>MKAINSRRFFSYFLCLFVLSGIPLTGLSEVKLQAPVISQGDSLVRADRVRALYGLNGAGITIGVISDSYNCLRGATAGQQQGELPAEVVVLREADCQSEHAIDEGRAMLEVIHDLAPNAKLVFHAMGNNAIDFNQALNRVADSGAQIIVDDAVFFHEPMFQDGLAAQTIDQLVFERGIAYFSSSGNVGQNTYQAAFSDSQTYPMGLKQGSAHDFNPHPKQIDTCQSIAVGADIFTVLSLQWDQPAKSIAGNTGSASDLDVIFYDDPACKQPSTERVIGGSTDNLGGDSIEVAGYDNKGNPQRKTLGIRIFLVAGPAPGLIKYVLSGSSLPSEHPSILEYATSNALSSAFGHANASGAFIVGAVETASAKIGLWQTSYYSSHGGVPIVFDQQGARLDQPLIRSHVDAVAPTNINTSFFTNTRPDLEHDGKPNFTGTSAAAPHAAAVAALLLQAAAQKGLELKPPQLYRSLRDSSVDLGKPGFDFATGYGLIQADRAIKLLFGER</sequence>
<evidence type="ECO:0000256" key="3">
    <source>
        <dbReference type="ARBA" id="ARBA00022825"/>
    </source>
</evidence>
<feature type="domain" description="Peptidase S8/S53" evidence="4">
    <location>
        <begin position="347"/>
        <end position="488"/>
    </location>
</feature>
<dbReference type="CDD" id="cd05562">
    <property type="entry name" value="Peptidases_S53_like"/>
    <property type="match status" value="1"/>
</dbReference>
<dbReference type="SUPFAM" id="SSF52743">
    <property type="entry name" value="Subtilisin-like"/>
    <property type="match status" value="1"/>
</dbReference>
<dbReference type="Proteomes" id="UP000078090">
    <property type="component" value="Unassembled WGS sequence"/>
</dbReference>
<protein>
    <recommendedName>
        <fullName evidence="4">Peptidase S8/S53 domain-containing protein</fullName>
    </recommendedName>
</protein>
<reference evidence="5 6" key="1">
    <citation type="submission" date="2016-03" db="EMBL/GenBank/DDBJ databases">
        <authorList>
            <person name="Ploux O."/>
        </authorList>
    </citation>
    <scope>NUCLEOTIDE SEQUENCE [LARGE SCALE GENOMIC DNA]</scope>
    <source>
        <strain evidence="5 6">R-45363</strain>
    </source>
</reference>
<dbReference type="RefSeq" id="WP_064010073.1">
    <property type="nucleotide sequence ID" value="NZ_LUUG01000105.1"/>
</dbReference>
<evidence type="ECO:0000313" key="6">
    <source>
        <dbReference type="Proteomes" id="UP000078090"/>
    </source>
</evidence>
<dbReference type="AlphaFoldDB" id="A0A177M1R4"/>
<dbReference type="GO" id="GO:0006508">
    <property type="term" value="P:proteolysis"/>
    <property type="evidence" value="ECO:0007669"/>
    <property type="project" value="UniProtKB-KW"/>
</dbReference>
<comment type="caution">
    <text evidence="5">The sequence shown here is derived from an EMBL/GenBank/DDBJ whole genome shotgun (WGS) entry which is preliminary data.</text>
</comment>
<dbReference type="InterPro" id="IPR023828">
    <property type="entry name" value="Peptidase_S8_Ser-AS"/>
</dbReference>
<keyword evidence="3" id="KW-0720">Serine protease</keyword>
<dbReference type="InterPro" id="IPR015500">
    <property type="entry name" value="Peptidase_S8_subtilisin-rel"/>
</dbReference>